<evidence type="ECO:0000313" key="4">
    <source>
        <dbReference type="WBParaSite" id="ALUE_0000665501-mRNA-1"/>
    </source>
</evidence>
<dbReference type="Proteomes" id="UP000036681">
    <property type="component" value="Unplaced"/>
</dbReference>
<dbReference type="Gene3D" id="3.40.980.10">
    <property type="entry name" value="MoaB/Mog-like domain"/>
    <property type="match status" value="1"/>
</dbReference>
<dbReference type="AlphaFoldDB" id="A0A0M3HUX2"/>
<evidence type="ECO:0000259" key="2">
    <source>
        <dbReference type="Pfam" id="PF00994"/>
    </source>
</evidence>
<dbReference type="Pfam" id="PF00994">
    <property type="entry name" value="MoCF_biosynth"/>
    <property type="match status" value="1"/>
</dbReference>
<sequence>METWKRIRFQSDLILEKRKGESKSVDINPLAINDTVSVIGDEILKGATTDTNSSFFCRNLHSRGILLKKISVIGDEVDEIASEVRKFSDSYDFVFTTGGIGPTHDDRTLMGRWL</sequence>
<dbReference type="SUPFAM" id="SSF53218">
    <property type="entry name" value="Molybdenum cofactor biosynthesis proteins"/>
    <property type="match status" value="1"/>
</dbReference>
<protein>
    <submittedName>
        <fullName evidence="4">MoCF_biosynth domain-containing protein</fullName>
    </submittedName>
</protein>
<dbReference type="InterPro" id="IPR001453">
    <property type="entry name" value="MoaB/Mog_dom"/>
</dbReference>
<organism evidence="3 4">
    <name type="scientific">Ascaris lumbricoides</name>
    <name type="common">Giant roundworm</name>
    <dbReference type="NCBI Taxonomy" id="6252"/>
    <lineage>
        <taxon>Eukaryota</taxon>
        <taxon>Metazoa</taxon>
        <taxon>Ecdysozoa</taxon>
        <taxon>Nematoda</taxon>
        <taxon>Chromadorea</taxon>
        <taxon>Rhabditida</taxon>
        <taxon>Spirurina</taxon>
        <taxon>Ascaridomorpha</taxon>
        <taxon>Ascaridoidea</taxon>
        <taxon>Ascarididae</taxon>
        <taxon>Ascaris</taxon>
    </lineage>
</organism>
<evidence type="ECO:0000256" key="1">
    <source>
        <dbReference type="ARBA" id="ARBA00007589"/>
    </source>
</evidence>
<accession>A0A0M3HUX2</accession>
<feature type="domain" description="MoaB/Mog" evidence="2">
    <location>
        <begin position="37"/>
        <end position="108"/>
    </location>
</feature>
<reference evidence="4" key="1">
    <citation type="submission" date="2017-02" db="UniProtKB">
        <authorList>
            <consortium name="WormBaseParasite"/>
        </authorList>
    </citation>
    <scope>IDENTIFICATION</scope>
</reference>
<name>A0A0M3HUX2_ASCLU</name>
<dbReference type="InterPro" id="IPR036425">
    <property type="entry name" value="MoaB/Mog-like_dom_sf"/>
</dbReference>
<dbReference type="WBParaSite" id="ALUE_0000665501-mRNA-1">
    <property type="protein sequence ID" value="ALUE_0000665501-mRNA-1"/>
    <property type="gene ID" value="ALUE_0000665501"/>
</dbReference>
<dbReference type="InterPro" id="IPR050101">
    <property type="entry name" value="CinA"/>
</dbReference>
<evidence type="ECO:0000313" key="3">
    <source>
        <dbReference type="Proteomes" id="UP000036681"/>
    </source>
</evidence>
<dbReference type="PANTHER" id="PTHR13939">
    <property type="entry name" value="NICOTINAMIDE-NUCLEOTIDE AMIDOHYDROLASE PNCC"/>
    <property type="match status" value="1"/>
</dbReference>
<comment type="similarity">
    <text evidence="1">In the N-terminal section; belongs to the MoaB/Mog family.</text>
</comment>
<dbReference type="PANTHER" id="PTHR13939:SF0">
    <property type="entry name" value="NMN AMIDOHYDROLASE-LIKE PROTEIN YFAY"/>
    <property type="match status" value="1"/>
</dbReference>
<keyword evidence="3" id="KW-1185">Reference proteome</keyword>
<proteinExistence type="inferred from homology"/>